<evidence type="ECO:0000256" key="3">
    <source>
        <dbReference type="ARBA" id="ARBA00023172"/>
    </source>
</evidence>
<keyword evidence="3" id="KW-0233">DNA recombination</keyword>
<gene>
    <name evidence="5" type="ORF">IAD23_07660</name>
</gene>
<sequence length="372" mass="41510">MGKTKSRGNGEGTIYKVESKGLWAGQLTMPGGKRKTVYGKTRKAVAEKLQKLSTDGSGAFSDLDKVTLSEFAKTLIDDDHAANVTNVNSHHRAMETLKIIERHPIADLPLKKINEMAVKDFLLSITNYSESIIKKCYSMISRCMKEAVRLGAIPANPVENVRRPKSAKKTKKIRALTVDEQKRLVEALEQHPDFKFKNQILLSLFTGARMGEINALAPGDINLTFKTMQIRRTVTRDANDRAIVGDRTKTYAGERLLPLNDKALAVAKDALQNCSGETVFPVMTTSKVNDALKRFVKHYTILDENVAGDVTCHSLRHTYATRCIESGVPAKVLQHLLGHKDIQTTLNTYCDVYENLTDQSTQKINEYLSQIM</sequence>
<dbReference type="AlphaFoldDB" id="A0A9D1SP51"/>
<evidence type="ECO:0000256" key="1">
    <source>
        <dbReference type="ARBA" id="ARBA00008857"/>
    </source>
</evidence>
<accession>A0A9D1SP51</accession>
<evidence type="ECO:0000313" key="5">
    <source>
        <dbReference type="EMBL" id="HIU69814.1"/>
    </source>
</evidence>
<dbReference type="CDD" id="cd01189">
    <property type="entry name" value="INT_ICEBs1_C_like"/>
    <property type="match status" value="1"/>
</dbReference>
<feature type="domain" description="Tyr recombinase" evidence="4">
    <location>
        <begin position="171"/>
        <end position="362"/>
    </location>
</feature>
<dbReference type="GO" id="GO:0015074">
    <property type="term" value="P:DNA integration"/>
    <property type="evidence" value="ECO:0007669"/>
    <property type="project" value="InterPro"/>
</dbReference>
<dbReference type="Gene3D" id="1.10.443.10">
    <property type="entry name" value="Intergrase catalytic core"/>
    <property type="match status" value="1"/>
</dbReference>
<dbReference type="PANTHER" id="PTHR30349:SF64">
    <property type="entry name" value="PROPHAGE INTEGRASE INTD-RELATED"/>
    <property type="match status" value="1"/>
</dbReference>
<evidence type="ECO:0000256" key="2">
    <source>
        <dbReference type="ARBA" id="ARBA00023125"/>
    </source>
</evidence>
<dbReference type="SUPFAM" id="SSF56349">
    <property type="entry name" value="DNA breaking-rejoining enzymes"/>
    <property type="match status" value="1"/>
</dbReference>
<dbReference type="InterPro" id="IPR013762">
    <property type="entry name" value="Integrase-like_cat_sf"/>
</dbReference>
<comment type="similarity">
    <text evidence="1">Belongs to the 'phage' integrase family.</text>
</comment>
<keyword evidence="2" id="KW-0238">DNA-binding</keyword>
<proteinExistence type="inferred from homology"/>
<dbReference type="GO" id="GO:0003677">
    <property type="term" value="F:DNA binding"/>
    <property type="evidence" value="ECO:0007669"/>
    <property type="project" value="UniProtKB-KW"/>
</dbReference>
<dbReference type="InterPro" id="IPR010998">
    <property type="entry name" value="Integrase_recombinase_N"/>
</dbReference>
<dbReference type="GO" id="GO:0006310">
    <property type="term" value="P:DNA recombination"/>
    <property type="evidence" value="ECO:0007669"/>
    <property type="project" value="UniProtKB-KW"/>
</dbReference>
<dbReference type="InterPro" id="IPR002104">
    <property type="entry name" value="Integrase_catalytic"/>
</dbReference>
<dbReference type="EMBL" id="DVNM01000043">
    <property type="protein sequence ID" value="HIU69814.1"/>
    <property type="molecule type" value="Genomic_DNA"/>
</dbReference>
<comment type="caution">
    <text evidence="5">The sequence shown here is derived from an EMBL/GenBank/DDBJ whole genome shotgun (WGS) entry which is preliminary data.</text>
</comment>
<dbReference type="Proteomes" id="UP000824125">
    <property type="component" value="Unassembled WGS sequence"/>
</dbReference>
<evidence type="ECO:0000259" key="4">
    <source>
        <dbReference type="PROSITE" id="PS51898"/>
    </source>
</evidence>
<reference evidence="5" key="1">
    <citation type="submission" date="2020-10" db="EMBL/GenBank/DDBJ databases">
        <authorList>
            <person name="Gilroy R."/>
        </authorList>
    </citation>
    <scope>NUCLEOTIDE SEQUENCE</scope>
    <source>
        <strain evidence="5">CHK176-6737</strain>
    </source>
</reference>
<reference evidence="5" key="2">
    <citation type="journal article" date="2021" name="PeerJ">
        <title>Extensive microbial diversity within the chicken gut microbiome revealed by metagenomics and culture.</title>
        <authorList>
            <person name="Gilroy R."/>
            <person name="Ravi A."/>
            <person name="Getino M."/>
            <person name="Pursley I."/>
            <person name="Horton D.L."/>
            <person name="Alikhan N.F."/>
            <person name="Baker D."/>
            <person name="Gharbi K."/>
            <person name="Hall N."/>
            <person name="Watson M."/>
            <person name="Adriaenssens E.M."/>
            <person name="Foster-Nyarko E."/>
            <person name="Jarju S."/>
            <person name="Secka A."/>
            <person name="Antonio M."/>
            <person name="Oren A."/>
            <person name="Chaudhuri R.R."/>
            <person name="La Ragione R."/>
            <person name="Hildebrand F."/>
            <person name="Pallen M.J."/>
        </authorList>
    </citation>
    <scope>NUCLEOTIDE SEQUENCE</scope>
    <source>
        <strain evidence="5">CHK176-6737</strain>
    </source>
</reference>
<dbReference type="Pfam" id="PF00589">
    <property type="entry name" value="Phage_integrase"/>
    <property type="match status" value="1"/>
</dbReference>
<dbReference type="PANTHER" id="PTHR30349">
    <property type="entry name" value="PHAGE INTEGRASE-RELATED"/>
    <property type="match status" value="1"/>
</dbReference>
<evidence type="ECO:0000313" key="6">
    <source>
        <dbReference type="Proteomes" id="UP000824125"/>
    </source>
</evidence>
<protein>
    <submittedName>
        <fullName evidence="5">Site-specific integrase</fullName>
    </submittedName>
</protein>
<organism evidence="5 6">
    <name type="scientific">Candidatus Scybalenecus merdavium</name>
    <dbReference type="NCBI Taxonomy" id="2840939"/>
    <lineage>
        <taxon>Bacteria</taxon>
        <taxon>Bacillati</taxon>
        <taxon>Bacillota</taxon>
        <taxon>Clostridia</taxon>
        <taxon>Eubacteriales</taxon>
        <taxon>Oscillospiraceae</taxon>
        <taxon>Oscillospiraceae incertae sedis</taxon>
        <taxon>Candidatus Scybalenecus</taxon>
    </lineage>
</organism>
<dbReference type="PROSITE" id="PS51898">
    <property type="entry name" value="TYR_RECOMBINASE"/>
    <property type="match status" value="1"/>
</dbReference>
<dbReference type="Gene3D" id="1.10.150.130">
    <property type="match status" value="1"/>
</dbReference>
<name>A0A9D1SP51_9FIRM</name>
<dbReference type="InterPro" id="IPR050090">
    <property type="entry name" value="Tyrosine_recombinase_XerCD"/>
</dbReference>
<dbReference type="InterPro" id="IPR011010">
    <property type="entry name" value="DNA_brk_join_enz"/>
</dbReference>